<evidence type="ECO:0000313" key="4">
    <source>
        <dbReference type="EMBL" id="RIV84870.1"/>
    </source>
</evidence>
<dbReference type="InterPro" id="IPR012340">
    <property type="entry name" value="NA-bd_OB-fold"/>
</dbReference>
<evidence type="ECO:0000256" key="3">
    <source>
        <dbReference type="SAM" id="MobiDB-lite"/>
    </source>
</evidence>
<comment type="caution">
    <text evidence="4">The sequence shown here is derived from an EMBL/GenBank/DDBJ whole genome shotgun (WGS) entry which is preliminary data.</text>
</comment>
<dbReference type="SUPFAM" id="SSF50249">
    <property type="entry name" value="Nucleic acid-binding proteins"/>
    <property type="match status" value="1"/>
</dbReference>
<dbReference type="Gene3D" id="2.40.50.140">
    <property type="entry name" value="Nucleic acid-binding proteins"/>
    <property type="match status" value="1"/>
</dbReference>
<organism evidence="4 5">
    <name type="scientific">Aurantiacibacter xanthus</name>
    <dbReference type="NCBI Taxonomy" id="1784712"/>
    <lineage>
        <taxon>Bacteria</taxon>
        <taxon>Pseudomonadati</taxon>
        <taxon>Pseudomonadota</taxon>
        <taxon>Alphaproteobacteria</taxon>
        <taxon>Sphingomonadales</taxon>
        <taxon>Erythrobacteraceae</taxon>
        <taxon>Aurantiacibacter</taxon>
    </lineage>
</organism>
<protein>
    <submittedName>
        <fullName evidence="4">Uncharacterized protein</fullName>
    </submittedName>
</protein>
<dbReference type="EMBL" id="QXFM01000102">
    <property type="protein sequence ID" value="RIV84870.1"/>
    <property type="molecule type" value="Genomic_DNA"/>
</dbReference>
<evidence type="ECO:0000256" key="1">
    <source>
        <dbReference type="ARBA" id="ARBA00023125"/>
    </source>
</evidence>
<accession>A0A3A1P3L0</accession>
<evidence type="ECO:0000313" key="5">
    <source>
        <dbReference type="Proteomes" id="UP000265366"/>
    </source>
</evidence>
<keyword evidence="1 2" id="KW-0238">DNA-binding</keyword>
<dbReference type="PROSITE" id="PS50935">
    <property type="entry name" value="SSB"/>
    <property type="match status" value="1"/>
</dbReference>
<sequence>MIDFSRLGRETPEERAARDAERRQTEIDADAKRRAECVDSTMAARLAEDVELRSTPSGDTVATLRCIALNGEAFTAIYWLPPHRADAADRIAATLRAGLGVRLAGYWKSRKWTDRDGNPRQVRELQAQYVAPYREPTK</sequence>
<reference evidence="4 5" key="1">
    <citation type="submission" date="2018-08" db="EMBL/GenBank/DDBJ databases">
        <title>Erythrobacter zhengii sp.nov., a bacterium isolated from deep-sea sediment.</title>
        <authorList>
            <person name="Fang C."/>
            <person name="Wu Y.-H."/>
            <person name="Sun C."/>
            <person name="Wang H."/>
            <person name="Cheng H."/>
            <person name="Meng F.-X."/>
            <person name="Wang C.-S."/>
            <person name="Xu X.-W."/>
        </authorList>
    </citation>
    <scope>NUCLEOTIDE SEQUENCE [LARGE SCALE GENOMIC DNA]</scope>
    <source>
        <strain evidence="4 5">CCTCC AB 2015396</strain>
    </source>
</reference>
<dbReference type="Pfam" id="PF00436">
    <property type="entry name" value="SSB"/>
    <property type="match status" value="1"/>
</dbReference>
<dbReference type="GO" id="GO:0003697">
    <property type="term" value="F:single-stranded DNA binding"/>
    <property type="evidence" value="ECO:0007669"/>
    <property type="project" value="InterPro"/>
</dbReference>
<evidence type="ECO:0000256" key="2">
    <source>
        <dbReference type="PROSITE-ProRule" id="PRU00252"/>
    </source>
</evidence>
<name>A0A3A1P3L0_9SPHN</name>
<dbReference type="Proteomes" id="UP000265366">
    <property type="component" value="Unassembled WGS sequence"/>
</dbReference>
<proteinExistence type="predicted"/>
<gene>
    <name evidence="4" type="ORF">D2V17_11410</name>
</gene>
<dbReference type="InterPro" id="IPR000424">
    <property type="entry name" value="Primosome_PriB/ssb"/>
</dbReference>
<keyword evidence="5" id="KW-1185">Reference proteome</keyword>
<feature type="region of interest" description="Disordered" evidence="3">
    <location>
        <begin position="1"/>
        <end position="31"/>
    </location>
</feature>
<dbReference type="AlphaFoldDB" id="A0A3A1P3L0"/>
<dbReference type="RefSeq" id="WP_022684079.1">
    <property type="nucleotide sequence ID" value="NZ_QXFM01000102.1"/>
</dbReference>
<dbReference type="OrthoDB" id="7595383at2"/>